<feature type="compositionally biased region" description="Polar residues" evidence="6">
    <location>
        <begin position="424"/>
        <end position="438"/>
    </location>
</feature>
<dbReference type="Pfam" id="PF23376">
    <property type="entry name" value="Fn3_VIN3"/>
    <property type="match status" value="1"/>
</dbReference>
<dbReference type="GeneID" id="104734207"/>
<feature type="region of interest" description="Disordered" evidence="6">
    <location>
        <begin position="414"/>
        <end position="446"/>
    </location>
</feature>
<accession>A0ABM0V7A0</accession>
<protein>
    <submittedName>
        <fullName evidence="9">Protein VERNALIZATION INSENSITIVE 3</fullName>
    </submittedName>
</protein>
<proteinExistence type="predicted"/>
<dbReference type="InterPro" id="IPR032881">
    <property type="entry name" value="Oberon-like_PHD"/>
</dbReference>
<dbReference type="Pfam" id="PF23380">
    <property type="entry name" value="VIN3_C"/>
    <property type="match status" value="1"/>
</dbReference>
<evidence type="ECO:0000256" key="4">
    <source>
        <dbReference type="ARBA" id="ARBA00022833"/>
    </source>
</evidence>
<reference evidence="9" key="2">
    <citation type="submission" date="2025-08" db="UniProtKB">
        <authorList>
            <consortium name="RefSeq"/>
        </authorList>
    </citation>
    <scope>IDENTIFICATION</scope>
    <source>
        <tissue evidence="9">Leaf</tissue>
    </source>
</reference>
<dbReference type="InterPro" id="IPR036116">
    <property type="entry name" value="FN3_sf"/>
</dbReference>
<evidence type="ECO:0000256" key="2">
    <source>
        <dbReference type="ARBA" id="ARBA00022723"/>
    </source>
</evidence>
<feature type="compositionally biased region" description="Basic and acidic residues" evidence="6">
    <location>
        <begin position="486"/>
        <end position="503"/>
    </location>
</feature>
<dbReference type="CDD" id="cd15521">
    <property type="entry name" value="PHD_VIN3_plant"/>
    <property type="match status" value="1"/>
</dbReference>
<dbReference type="CDD" id="cd00063">
    <property type="entry name" value="FN3"/>
    <property type="match status" value="1"/>
</dbReference>
<evidence type="ECO:0000313" key="9">
    <source>
        <dbReference type="RefSeq" id="XP_010452040.1"/>
    </source>
</evidence>
<evidence type="ECO:0000256" key="6">
    <source>
        <dbReference type="SAM" id="MobiDB-lite"/>
    </source>
</evidence>
<gene>
    <name evidence="9" type="primary">LOC104734207</name>
</gene>
<evidence type="ECO:0000256" key="1">
    <source>
        <dbReference type="ARBA" id="ARBA00004123"/>
    </source>
</evidence>
<evidence type="ECO:0000256" key="3">
    <source>
        <dbReference type="ARBA" id="ARBA00022771"/>
    </source>
</evidence>
<feature type="region of interest" description="Disordered" evidence="6">
    <location>
        <begin position="486"/>
        <end position="518"/>
    </location>
</feature>
<dbReference type="InterPro" id="IPR044514">
    <property type="entry name" value="VIN3-like"/>
</dbReference>
<dbReference type="InterPro" id="IPR058585">
    <property type="entry name" value="Fn3_VIN3"/>
</dbReference>
<keyword evidence="5" id="KW-0539">Nucleus</keyword>
<dbReference type="SUPFAM" id="SSF49265">
    <property type="entry name" value="Fibronectin type III"/>
    <property type="match status" value="1"/>
</dbReference>
<keyword evidence="4" id="KW-0862">Zinc</keyword>
<keyword evidence="8" id="KW-1185">Reference proteome</keyword>
<feature type="domain" description="Fibronectin type-III" evidence="7">
    <location>
        <begin position="316"/>
        <end position="415"/>
    </location>
</feature>
<dbReference type="Pfam" id="PF07227">
    <property type="entry name" value="PHD_Oberon"/>
    <property type="match status" value="1"/>
</dbReference>
<dbReference type="Gene3D" id="2.60.40.10">
    <property type="entry name" value="Immunoglobulins"/>
    <property type="match status" value="1"/>
</dbReference>
<dbReference type="PANTHER" id="PTHR46286:SF7">
    <property type="entry name" value="PROTEIN VERNALIZATION INSENSITIVE 3"/>
    <property type="match status" value="1"/>
</dbReference>
<evidence type="ECO:0000259" key="7">
    <source>
        <dbReference type="PROSITE" id="PS50853"/>
    </source>
</evidence>
<dbReference type="InterPro" id="IPR003961">
    <property type="entry name" value="FN3_dom"/>
</dbReference>
<sequence length="624" mass="70017">MQAASLSKIWRFDGNVSPENIDSSSYQDNECVESSKPNGLNVSERRELIHALSDQPEEASELLHSWSRSEIMKIICAEMGKERKYTGLAKPKLIENLLNLVSRPLGETSCSDRRNSRKKQKKTIGYIICCENLACRAALGSDDTFCRRCSCCICQKFDDNKDPSLWLTCDACGLSCHLECGLKQDRYGIGIGSDDLDGRFYCSYCGKDNDLLGCWRKQVKVAKETRRVDVLCYRLSLGQKLLRGTRKYHHLLELMDEAVKKLEGDVGPLSGWAMKMARGIVNRLSSGAQVQKLCCLAIEALDKMVSPSESVTRQGDKMSTRVEEIQAKSVTVRLDSEEPSSSLQNRITGFKMFCRKSKDEESSSSQVNSVVYLPETRSTIHGLEPETEFCLRVVSFNEEGELDESELRFSTLKDDGSEAGARQSPLTNSSSGLCSNPTLPEDESNNVCKSCSKENGNKDNVEHCSVGEVESELEEERLVKRKGNKIDGRDDSLMTPSKRDTFKGKQGVNKRSKSRTVSVNKKPEFHNAANGVRGKDLGHIVKTIRCLEEEGHIDKSFRERFLTWYSLRATDREVRVVKIFVETFMEDLSSLGQQLVDTFSERILSKKSTMPGLVTSGVCLKLWH</sequence>
<keyword evidence="2" id="KW-0479">Metal-binding</keyword>
<dbReference type="PANTHER" id="PTHR46286">
    <property type="entry name" value="VIN3-LIKE PROTEIN 2-RELATED"/>
    <property type="match status" value="1"/>
</dbReference>
<dbReference type="InterPro" id="IPR013783">
    <property type="entry name" value="Ig-like_fold"/>
</dbReference>
<name>A0ABM0V7A0_CAMSA</name>
<dbReference type="InterPro" id="IPR056990">
    <property type="entry name" value="VIN3-like_C"/>
</dbReference>
<evidence type="ECO:0000313" key="8">
    <source>
        <dbReference type="Proteomes" id="UP000694864"/>
    </source>
</evidence>
<keyword evidence="3" id="KW-0863">Zinc-finger</keyword>
<dbReference type="PROSITE" id="PS50853">
    <property type="entry name" value="FN3"/>
    <property type="match status" value="1"/>
</dbReference>
<reference evidence="8" key="1">
    <citation type="journal article" date="2014" name="Nat. Commun.">
        <title>The emerging biofuel crop Camelina sativa retains a highly undifferentiated hexaploid genome structure.</title>
        <authorList>
            <person name="Kagale S."/>
            <person name="Koh C."/>
            <person name="Nixon J."/>
            <person name="Bollina V."/>
            <person name="Clarke W.E."/>
            <person name="Tuteja R."/>
            <person name="Spillane C."/>
            <person name="Robinson S.J."/>
            <person name="Links M.G."/>
            <person name="Clarke C."/>
            <person name="Higgins E.E."/>
            <person name="Huebert T."/>
            <person name="Sharpe A.G."/>
            <person name="Parkin I.A."/>
        </authorList>
    </citation>
    <scope>NUCLEOTIDE SEQUENCE [LARGE SCALE GENOMIC DNA]</scope>
    <source>
        <strain evidence="8">cv. DH55</strain>
    </source>
</reference>
<comment type="subcellular location">
    <subcellularLocation>
        <location evidence="1">Nucleus</location>
    </subcellularLocation>
</comment>
<organism evidence="8 9">
    <name type="scientific">Camelina sativa</name>
    <name type="common">False flax</name>
    <name type="synonym">Myagrum sativum</name>
    <dbReference type="NCBI Taxonomy" id="90675"/>
    <lineage>
        <taxon>Eukaryota</taxon>
        <taxon>Viridiplantae</taxon>
        <taxon>Streptophyta</taxon>
        <taxon>Embryophyta</taxon>
        <taxon>Tracheophyta</taxon>
        <taxon>Spermatophyta</taxon>
        <taxon>Magnoliopsida</taxon>
        <taxon>eudicotyledons</taxon>
        <taxon>Gunneridae</taxon>
        <taxon>Pentapetalae</taxon>
        <taxon>rosids</taxon>
        <taxon>malvids</taxon>
        <taxon>Brassicales</taxon>
        <taxon>Brassicaceae</taxon>
        <taxon>Camelineae</taxon>
        <taxon>Camelina</taxon>
    </lineage>
</organism>
<evidence type="ECO:0000256" key="5">
    <source>
        <dbReference type="ARBA" id="ARBA00023242"/>
    </source>
</evidence>
<dbReference type="Proteomes" id="UP000694864">
    <property type="component" value="Chromosome 2"/>
</dbReference>
<dbReference type="RefSeq" id="XP_010452040.1">
    <property type="nucleotide sequence ID" value="XM_010453738.2"/>
</dbReference>